<reference evidence="1 2" key="1">
    <citation type="submission" date="2024-09" db="EMBL/GenBank/DDBJ databases">
        <title>Chromosome-scale assembly of Riccia sorocarpa.</title>
        <authorList>
            <person name="Paukszto L."/>
        </authorList>
    </citation>
    <scope>NUCLEOTIDE SEQUENCE [LARGE SCALE GENOMIC DNA]</scope>
    <source>
        <strain evidence="1">LP-2024</strain>
        <tissue evidence="1">Aerial parts of the thallus</tissue>
    </source>
</reference>
<name>A0ABD3IB37_9MARC</name>
<organism evidence="1 2">
    <name type="scientific">Riccia sorocarpa</name>
    <dbReference type="NCBI Taxonomy" id="122646"/>
    <lineage>
        <taxon>Eukaryota</taxon>
        <taxon>Viridiplantae</taxon>
        <taxon>Streptophyta</taxon>
        <taxon>Embryophyta</taxon>
        <taxon>Marchantiophyta</taxon>
        <taxon>Marchantiopsida</taxon>
        <taxon>Marchantiidae</taxon>
        <taxon>Marchantiales</taxon>
        <taxon>Ricciaceae</taxon>
        <taxon>Riccia</taxon>
    </lineage>
</organism>
<accession>A0ABD3IB37</accession>
<evidence type="ECO:0000313" key="2">
    <source>
        <dbReference type="Proteomes" id="UP001633002"/>
    </source>
</evidence>
<protein>
    <submittedName>
        <fullName evidence="1">Uncharacterized protein</fullName>
    </submittedName>
</protein>
<sequence length="156" mass="18093">MTYKIIAKLLVSSIDEKTIIDKIVQKLMRKLKHWSNILLSWPAKTILLRHVLAATPLYQLMSVGLCKDDLEELERLCKNFLWGWNDDGNSKHALIAWERIAQEHEKGELGWTSFRNMADALSVRLLGRILEDGNSEWIHLARSFILKTLRRGDLSK</sequence>
<dbReference type="PANTHER" id="PTHR33116">
    <property type="entry name" value="REVERSE TRANSCRIPTASE ZINC-BINDING DOMAIN-CONTAINING PROTEIN-RELATED-RELATED"/>
    <property type="match status" value="1"/>
</dbReference>
<evidence type="ECO:0000313" key="1">
    <source>
        <dbReference type="EMBL" id="KAL3699764.1"/>
    </source>
</evidence>
<gene>
    <name evidence="1" type="ORF">R1sor_017786</name>
</gene>
<proteinExistence type="predicted"/>
<dbReference type="PANTHER" id="PTHR33116:SF86">
    <property type="entry name" value="REVERSE TRANSCRIPTASE DOMAIN-CONTAINING PROTEIN"/>
    <property type="match status" value="1"/>
</dbReference>
<comment type="caution">
    <text evidence="1">The sequence shown here is derived from an EMBL/GenBank/DDBJ whole genome shotgun (WGS) entry which is preliminary data.</text>
</comment>
<keyword evidence="2" id="KW-1185">Reference proteome</keyword>
<dbReference type="EMBL" id="JBJQOH010000001">
    <property type="protein sequence ID" value="KAL3699764.1"/>
    <property type="molecule type" value="Genomic_DNA"/>
</dbReference>
<dbReference type="Proteomes" id="UP001633002">
    <property type="component" value="Unassembled WGS sequence"/>
</dbReference>
<dbReference type="AlphaFoldDB" id="A0ABD3IB37"/>